<evidence type="ECO:0000313" key="3">
    <source>
        <dbReference type="EMBL" id="PAV22639.1"/>
    </source>
</evidence>
<comment type="caution">
    <text evidence="3">The sequence shown here is derived from an EMBL/GenBank/DDBJ whole genome shotgun (WGS) entry which is preliminary data.</text>
</comment>
<dbReference type="Gene3D" id="1.20.1280.50">
    <property type="match status" value="1"/>
</dbReference>
<evidence type="ECO:0000259" key="2">
    <source>
        <dbReference type="Pfam" id="PF12937"/>
    </source>
</evidence>
<reference evidence="3 4" key="1">
    <citation type="journal article" date="2017" name="Mol. Ecol.">
        <title>Comparative and population genomic landscape of Phellinus noxius: A hypervariable fungus causing root rot in trees.</title>
        <authorList>
            <person name="Chung C.L."/>
            <person name="Lee T.J."/>
            <person name="Akiba M."/>
            <person name="Lee H.H."/>
            <person name="Kuo T.H."/>
            <person name="Liu D."/>
            <person name="Ke H.M."/>
            <person name="Yokoi T."/>
            <person name="Roa M.B."/>
            <person name="Lu M.J."/>
            <person name="Chang Y.Y."/>
            <person name="Ann P.J."/>
            <person name="Tsai J.N."/>
            <person name="Chen C.Y."/>
            <person name="Tzean S.S."/>
            <person name="Ota Y."/>
            <person name="Hattori T."/>
            <person name="Sahashi N."/>
            <person name="Liou R.F."/>
            <person name="Kikuchi T."/>
            <person name="Tsai I.J."/>
        </authorList>
    </citation>
    <scope>NUCLEOTIDE SEQUENCE [LARGE SCALE GENOMIC DNA]</scope>
    <source>
        <strain evidence="3 4">FFPRI411160</strain>
    </source>
</reference>
<feature type="compositionally biased region" description="Polar residues" evidence="1">
    <location>
        <begin position="506"/>
        <end position="520"/>
    </location>
</feature>
<dbReference type="SUPFAM" id="SSF81383">
    <property type="entry name" value="F-box domain"/>
    <property type="match status" value="1"/>
</dbReference>
<name>A0A286USU8_9AGAM</name>
<evidence type="ECO:0000256" key="1">
    <source>
        <dbReference type="SAM" id="MobiDB-lite"/>
    </source>
</evidence>
<sequence length="706" mass="80566">MASILNIALSKWAMLIRKSDTGLLSLPEDIIVNHIFYWLNVKEIVQLRRVCKGLAILTKKPSIWKRLLPLIPQLSYSFAPLPPTRTYGLRALTSHDMETVVSRAISYDAEWKRQTVRPWGTFGGITYHHVEEMTILPGGHYLVTSVKSLTGMYAIMIWALEHPATQRPTAILHRYTEARAYALTAKYMTVRGKKGIVISFLRKYHKQRADMRHIPENFEMGGFEDVEEPNMPLKYECTTLHVPFCVLDAVTDRHISPMTREYGDRIQELAEECDSDDVWNVVSRIRTGKQLGVVSLDIIDGQPYVCVVKRPDTIVFECLEDNVRSQLICRRTEGFETLVHSIWNFRIIPAQGCVLVVRSVQRSVYNAQSFRNVKNDPNALLIELFVIPSRAETRNSRANEVCELNGGPYYNVKISELQQVIPPNEDESITPILMKRDRERAKPISIFIRTKEGLLHRSMWPVELGTENSIGTIVSPREGTKVYNERLLVYSVHRSKNYHFKRGSSPHETSTGHPQSNSDSCCMHEEALWDGRVSISPRSCDDYRCLPGTRRAIILRIPSWYISTSPPVTTMSAFDNSEPDDAEYCFPPPNGIDPEENIVLESLGIGTTTHPGLDMHMAPRSSGVWLRRIKLRDEIQHQLAMGVTASCFDESIGRAVFATQADKRFHVVDFSFIRAGDKDDEKMDTMDDELLRDEQNRSNHDTTHFC</sequence>
<evidence type="ECO:0000313" key="4">
    <source>
        <dbReference type="Proteomes" id="UP000217199"/>
    </source>
</evidence>
<protein>
    <recommendedName>
        <fullName evidence="2">F-box domain-containing protein</fullName>
    </recommendedName>
</protein>
<organism evidence="3 4">
    <name type="scientific">Pyrrhoderma noxium</name>
    <dbReference type="NCBI Taxonomy" id="2282107"/>
    <lineage>
        <taxon>Eukaryota</taxon>
        <taxon>Fungi</taxon>
        <taxon>Dikarya</taxon>
        <taxon>Basidiomycota</taxon>
        <taxon>Agaricomycotina</taxon>
        <taxon>Agaricomycetes</taxon>
        <taxon>Hymenochaetales</taxon>
        <taxon>Hymenochaetaceae</taxon>
        <taxon>Pyrrhoderma</taxon>
    </lineage>
</organism>
<dbReference type="InterPro" id="IPR001810">
    <property type="entry name" value="F-box_dom"/>
</dbReference>
<feature type="domain" description="F-box" evidence="2">
    <location>
        <begin position="24"/>
        <end position="67"/>
    </location>
</feature>
<dbReference type="InterPro" id="IPR036047">
    <property type="entry name" value="F-box-like_dom_sf"/>
</dbReference>
<dbReference type="Proteomes" id="UP000217199">
    <property type="component" value="Unassembled WGS sequence"/>
</dbReference>
<dbReference type="AlphaFoldDB" id="A0A286USU8"/>
<dbReference type="InParanoid" id="A0A286USU8"/>
<dbReference type="OrthoDB" id="3219396at2759"/>
<feature type="region of interest" description="Disordered" evidence="1">
    <location>
        <begin position="500"/>
        <end position="520"/>
    </location>
</feature>
<accession>A0A286USU8</accession>
<dbReference type="STRING" id="2282107.A0A286USU8"/>
<dbReference type="Pfam" id="PF12937">
    <property type="entry name" value="F-box-like"/>
    <property type="match status" value="1"/>
</dbReference>
<gene>
    <name evidence="3" type="ORF">PNOK_0259600</name>
</gene>
<proteinExistence type="predicted"/>
<dbReference type="EMBL" id="NBII01000002">
    <property type="protein sequence ID" value="PAV22639.1"/>
    <property type="molecule type" value="Genomic_DNA"/>
</dbReference>
<keyword evidence="4" id="KW-1185">Reference proteome</keyword>